<comment type="caution">
    <text evidence="2">The sequence shown here is derived from an EMBL/GenBank/DDBJ whole genome shotgun (WGS) entry which is preliminary data.</text>
</comment>
<accession>A0A4Y3QT06</accession>
<evidence type="ECO:0008006" key="4">
    <source>
        <dbReference type="Google" id="ProtNLM"/>
    </source>
</evidence>
<dbReference type="GO" id="GO:0008299">
    <property type="term" value="P:isoprenoid biosynthetic process"/>
    <property type="evidence" value="ECO:0007669"/>
    <property type="project" value="InterPro"/>
</dbReference>
<dbReference type="GO" id="GO:0004659">
    <property type="term" value="F:prenyltransferase activity"/>
    <property type="evidence" value="ECO:0007669"/>
    <property type="project" value="InterPro"/>
</dbReference>
<evidence type="ECO:0000256" key="1">
    <source>
        <dbReference type="RuleBase" id="RU004466"/>
    </source>
</evidence>
<protein>
    <recommendedName>
        <fullName evidence="4">Polyprenyl synthetase family protein</fullName>
    </recommendedName>
</protein>
<sequence>MTTNPVHSLTPRRLPEADVTAVFPRVDRYLDELLADYGPEYVHLRFPLRQLIDRGRGTPHEFSLPLLVHAALDGDPGPAVPIAAVHALWWRAANAFDDVADGDAGPELYGMPSGTALTAALECGYALPLRALAGMPVPEPQRRQLVRDYLEGWTAASNGQIGDLLNEPSRVDPDAVLGVYRHKSGAVYAMACAMAARLATGEDGAQDPPGPVAEWGRFGQVLGMLAQLRNDEDDLRSGTFDDLRNGTATYLLVHLLNSAPADRRSRALELLEKAAECPASREELHGLMRSPDVQRPYHAYVASLHQEAHTLLDTLAPSCPFGAALRDRVDAEVCFLPGQQTHTAHRPG</sequence>
<dbReference type="RefSeq" id="WP_230988483.1">
    <property type="nucleotide sequence ID" value="NZ_BJMM01000003.1"/>
</dbReference>
<dbReference type="SUPFAM" id="SSF48576">
    <property type="entry name" value="Terpenoid synthases"/>
    <property type="match status" value="1"/>
</dbReference>
<dbReference type="Gene3D" id="1.10.600.10">
    <property type="entry name" value="Farnesyl Diphosphate Synthase"/>
    <property type="match status" value="1"/>
</dbReference>
<dbReference type="EMBL" id="BJMM01000003">
    <property type="protein sequence ID" value="GEB48465.1"/>
    <property type="molecule type" value="Genomic_DNA"/>
</dbReference>
<dbReference type="InterPro" id="IPR000092">
    <property type="entry name" value="Polyprenyl_synt"/>
</dbReference>
<dbReference type="AlphaFoldDB" id="A0A4Y3QT06"/>
<evidence type="ECO:0000313" key="3">
    <source>
        <dbReference type="Proteomes" id="UP000319210"/>
    </source>
</evidence>
<gene>
    <name evidence="2" type="ORF">SCA03_10160</name>
</gene>
<dbReference type="Proteomes" id="UP000319210">
    <property type="component" value="Unassembled WGS sequence"/>
</dbReference>
<organism evidence="2 3">
    <name type="scientific">Streptomyces cacaoi</name>
    <dbReference type="NCBI Taxonomy" id="1898"/>
    <lineage>
        <taxon>Bacteria</taxon>
        <taxon>Bacillati</taxon>
        <taxon>Actinomycetota</taxon>
        <taxon>Actinomycetes</taxon>
        <taxon>Kitasatosporales</taxon>
        <taxon>Streptomycetaceae</taxon>
        <taxon>Streptomyces</taxon>
    </lineage>
</organism>
<comment type="similarity">
    <text evidence="1">Belongs to the FPP/GGPP synthase family.</text>
</comment>
<proteinExistence type="inferred from homology"/>
<dbReference type="Pfam" id="PF00348">
    <property type="entry name" value="polyprenyl_synt"/>
    <property type="match status" value="1"/>
</dbReference>
<reference evidence="2 3" key="1">
    <citation type="submission" date="2019-06" db="EMBL/GenBank/DDBJ databases">
        <title>Whole genome shotgun sequence of Streptomyces cacaoi subsp. cacaoi NBRC 12748.</title>
        <authorList>
            <person name="Hosoyama A."/>
            <person name="Uohara A."/>
            <person name="Ohji S."/>
            <person name="Ichikawa N."/>
        </authorList>
    </citation>
    <scope>NUCLEOTIDE SEQUENCE [LARGE SCALE GENOMIC DNA]</scope>
    <source>
        <strain evidence="2 3">NBRC 12748</strain>
    </source>
</reference>
<dbReference type="InterPro" id="IPR008949">
    <property type="entry name" value="Isoprenoid_synthase_dom_sf"/>
</dbReference>
<keyword evidence="3" id="KW-1185">Reference proteome</keyword>
<name>A0A4Y3QT06_STRCI</name>
<evidence type="ECO:0000313" key="2">
    <source>
        <dbReference type="EMBL" id="GEB48465.1"/>
    </source>
</evidence>
<keyword evidence="1" id="KW-0808">Transferase</keyword>